<protein>
    <recommendedName>
        <fullName evidence="4">Transmembrane protein</fullName>
    </recommendedName>
</protein>
<reference evidence="2 3" key="1">
    <citation type="journal article" date="2008" name="Nature">
        <title>The Phaeodactylum genome reveals the evolutionary history of diatom genomes.</title>
        <authorList>
            <person name="Bowler C."/>
            <person name="Allen A.E."/>
            <person name="Badger J.H."/>
            <person name="Grimwood J."/>
            <person name="Jabbari K."/>
            <person name="Kuo A."/>
            <person name="Maheswari U."/>
            <person name="Martens C."/>
            <person name="Maumus F."/>
            <person name="Otillar R.P."/>
            <person name="Rayko E."/>
            <person name="Salamov A."/>
            <person name="Vandepoele K."/>
            <person name="Beszteri B."/>
            <person name="Gruber A."/>
            <person name="Heijde M."/>
            <person name="Katinka M."/>
            <person name="Mock T."/>
            <person name="Valentin K."/>
            <person name="Verret F."/>
            <person name="Berges J.A."/>
            <person name="Brownlee C."/>
            <person name="Cadoret J.P."/>
            <person name="Chiovitti A."/>
            <person name="Choi C.J."/>
            <person name="Coesel S."/>
            <person name="De Martino A."/>
            <person name="Detter J.C."/>
            <person name="Durkin C."/>
            <person name="Falciatore A."/>
            <person name="Fournet J."/>
            <person name="Haruta M."/>
            <person name="Huysman M.J."/>
            <person name="Jenkins B.D."/>
            <person name="Jiroutova K."/>
            <person name="Jorgensen R.E."/>
            <person name="Joubert Y."/>
            <person name="Kaplan A."/>
            <person name="Kroger N."/>
            <person name="Kroth P.G."/>
            <person name="La Roche J."/>
            <person name="Lindquist E."/>
            <person name="Lommer M."/>
            <person name="Martin-Jezequel V."/>
            <person name="Lopez P.J."/>
            <person name="Lucas S."/>
            <person name="Mangogna M."/>
            <person name="McGinnis K."/>
            <person name="Medlin L.K."/>
            <person name="Montsant A."/>
            <person name="Oudot-Le Secq M.P."/>
            <person name="Napoli C."/>
            <person name="Obornik M."/>
            <person name="Parker M.S."/>
            <person name="Petit J.L."/>
            <person name="Porcel B.M."/>
            <person name="Poulsen N."/>
            <person name="Robison M."/>
            <person name="Rychlewski L."/>
            <person name="Rynearson T.A."/>
            <person name="Schmutz J."/>
            <person name="Shapiro H."/>
            <person name="Siaut M."/>
            <person name="Stanley M."/>
            <person name="Sussman M.R."/>
            <person name="Taylor A.R."/>
            <person name="Vardi A."/>
            <person name="von Dassow P."/>
            <person name="Vyverman W."/>
            <person name="Willis A."/>
            <person name="Wyrwicz L.S."/>
            <person name="Rokhsar D.S."/>
            <person name="Weissenbach J."/>
            <person name="Armbrust E.V."/>
            <person name="Green B.R."/>
            <person name="Van de Peer Y."/>
            <person name="Grigoriev I.V."/>
        </authorList>
    </citation>
    <scope>NUCLEOTIDE SEQUENCE [LARGE SCALE GENOMIC DNA]</scope>
    <source>
        <strain evidence="2 3">CCAP 1055/1</strain>
    </source>
</reference>
<feature type="transmembrane region" description="Helical" evidence="1">
    <location>
        <begin position="97"/>
        <end position="121"/>
    </location>
</feature>
<keyword evidence="3" id="KW-1185">Reference proteome</keyword>
<dbReference type="EMBL" id="CM000607">
    <property type="protein sequence ID" value="EEC50137.1"/>
    <property type="molecule type" value="Genomic_DNA"/>
</dbReference>
<keyword evidence="1" id="KW-1133">Transmembrane helix</keyword>
<evidence type="ECO:0000313" key="2">
    <source>
        <dbReference type="EMBL" id="EEC50137.1"/>
    </source>
</evidence>
<accession>B7FTT0</accession>
<dbReference type="Proteomes" id="UP000000759">
    <property type="component" value="Chromosome 4"/>
</dbReference>
<sequence>MVSFCPYGPFLSLPAFSVLVATICTWVATFDCSFFRISNVSDRGESISIGLWTIEYFETYETVIWGETRTSTLGDGECVLWSKNSGAGVSDLDAPLWIARIFSLVASLASIPLLVAILAPSCMTFSSTFFRRLSIALISEGVCTLISLSAIRSKWCLDGEDCTIRFSGILCLLAVLFWFIAGCTSVCLKESAFLLSVFFNTL</sequence>
<gene>
    <name evidence="2" type="ORF">PHATRDRAFT_33763</name>
</gene>
<dbReference type="RefSeq" id="XP_002178472.1">
    <property type="nucleotide sequence ID" value="XM_002178436.1"/>
</dbReference>
<feature type="transmembrane region" description="Helical" evidence="1">
    <location>
        <begin position="7"/>
        <end position="28"/>
    </location>
</feature>
<dbReference type="PaxDb" id="2850-Phatr33763"/>
<proteinExistence type="predicted"/>
<feature type="transmembrane region" description="Helical" evidence="1">
    <location>
        <begin position="133"/>
        <end position="151"/>
    </location>
</feature>
<organism evidence="2 3">
    <name type="scientific">Phaeodactylum tricornutum (strain CCAP 1055/1)</name>
    <dbReference type="NCBI Taxonomy" id="556484"/>
    <lineage>
        <taxon>Eukaryota</taxon>
        <taxon>Sar</taxon>
        <taxon>Stramenopiles</taxon>
        <taxon>Ochrophyta</taxon>
        <taxon>Bacillariophyta</taxon>
        <taxon>Bacillariophyceae</taxon>
        <taxon>Bacillariophycidae</taxon>
        <taxon>Naviculales</taxon>
        <taxon>Phaeodactylaceae</taxon>
        <taxon>Phaeodactylum</taxon>
    </lineage>
</organism>
<dbReference type="KEGG" id="pti:PHATRDRAFT_33763"/>
<dbReference type="InParanoid" id="B7FTT0"/>
<feature type="transmembrane region" description="Helical" evidence="1">
    <location>
        <begin position="163"/>
        <end position="188"/>
    </location>
</feature>
<evidence type="ECO:0008006" key="4">
    <source>
        <dbReference type="Google" id="ProtNLM"/>
    </source>
</evidence>
<dbReference type="AlphaFoldDB" id="B7FTT0"/>
<evidence type="ECO:0000313" key="3">
    <source>
        <dbReference type="Proteomes" id="UP000000759"/>
    </source>
</evidence>
<dbReference type="GeneID" id="7198035"/>
<name>B7FTT0_PHATC</name>
<evidence type="ECO:0000256" key="1">
    <source>
        <dbReference type="SAM" id="Phobius"/>
    </source>
</evidence>
<keyword evidence="1" id="KW-0472">Membrane</keyword>
<reference evidence="3" key="2">
    <citation type="submission" date="2008-08" db="EMBL/GenBank/DDBJ databases">
        <authorList>
            <consortium name="Diatom Consortium"/>
            <person name="Grigoriev I."/>
            <person name="Grimwood J."/>
            <person name="Kuo A."/>
            <person name="Otillar R.P."/>
            <person name="Salamov A."/>
            <person name="Detter J.C."/>
            <person name="Lindquist E."/>
            <person name="Shapiro H."/>
            <person name="Lucas S."/>
            <person name="Glavina del Rio T."/>
            <person name="Pitluck S."/>
            <person name="Rokhsar D."/>
            <person name="Bowler C."/>
        </authorList>
    </citation>
    <scope>GENOME REANNOTATION</scope>
    <source>
        <strain evidence="3">CCAP 1055/1</strain>
    </source>
</reference>
<keyword evidence="1" id="KW-0812">Transmembrane</keyword>